<evidence type="ECO:0000313" key="7">
    <source>
        <dbReference type="EMBL" id="CAH4029645.1"/>
    </source>
</evidence>
<keyword evidence="8" id="KW-1185">Reference proteome</keyword>
<dbReference type="EMBL" id="CALOZG010000009">
    <property type="protein sequence ID" value="CAH4029645.1"/>
    <property type="molecule type" value="Genomic_DNA"/>
</dbReference>
<dbReference type="GO" id="GO:0008270">
    <property type="term" value="F:zinc ion binding"/>
    <property type="evidence" value="ECO:0007669"/>
    <property type="project" value="UniProtKB-KW"/>
</dbReference>
<organism evidence="7 8">
    <name type="scientific">Pieris brassicae</name>
    <name type="common">White butterfly</name>
    <name type="synonym">Large white butterfly</name>
    <dbReference type="NCBI Taxonomy" id="7116"/>
    <lineage>
        <taxon>Eukaryota</taxon>
        <taxon>Metazoa</taxon>
        <taxon>Ecdysozoa</taxon>
        <taxon>Arthropoda</taxon>
        <taxon>Hexapoda</taxon>
        <taxon>Insecta</taxon>
        <taxon>Pterygota</taxon>
        <taxon>Neoptera</taxon>
        <taxon>Endopterygota</taxon>
        <taxon>Lepidoptera</taxon>
        <taxon>Glossata</taxon>
        <taxon>Ditrysia</taxon>
        <taxon>Papilionoidea</taxon>
        <taxon>Pieridae</taxon>
        <taxon>Pierinae</taxon>
        <taxon>Pieris</taxon>
    </lineage>
</organism>
<keyword evidence="4" id="KW-0269">Exonuclease</keyword>
<keyword evidence="1" id="KW-0540">Nuclease</keyword>
<name>A0A9P0TJR5_PIEBR</name>
<comment type="caution">
    <text evidence="7">The sequence shown here is derived from an EMBL/GenBank/DDBJ whole genome shotgun (WGS) entry which is preliminary data.</text>
</comment>
<proteinExistence type="predicted"/>
<feature type="domain" description="SWIM-type" evidence="6">
    <location>
        <begin position="111"/>
        <end position="153"/>
    </location>
</feature>
<dbReference type="InterPro" id="IPR034720">
    <property type="entry name" value="Viral_alk_exo"/>
</dbReference>
<evidence type="ECO:0000256" key="2">
    <source>
        <dbReference type="ARBA" id="ARBA00022759"/>
    </source>
</evidence>
<dbReference type="InterPro" id="IPR011335">
    <property type="entry name" value="Restrct_endonuc-II-like"/>
</dbReference>
<gene>
    <name evidence="7" type="ORF">PIBRA_LOCUS6379</name>
</gene>
<dbReference type="GO" id="GO:0004527">
    <property type="term" value="F:exonuclease activity"/>
    <property type="evidence" value="ECO:0007669"/>
    <property type="project" value="UniProtKB-KW"/>
</dbReference>
<evidence type="ECO:0000256" key="5">
    <source>
        <dbReference type="PROSITE-ProRule" id="PRU00325"/>
    </source>
</evidence>
<evidence type="ECO:0000256" key="3">
    <source>
        <dbReference type="ARBA" id="ARBA00022801"/>
    </source>
</evidence>
<dbReference type="Proteomes" id="UP001152562">
    <property type="component" value="Unassembled WGS sequence"/>
</dbReference>
<evidence type="ECO:0000313" key="8">
    <source>
        <dbReference type="Proteomes" id="UP001152562"/>
    </source>
</evidence>
<evidence type="ECO:0000256" key="1">
    <source>
        <dbReference type="ARBA" id="ARBA00022722"/>
    </source>
</evidence>
<dbReference type="Gene3D" id="3.90.320.10">
    <property type="match status" value="1"/>
</dbReference>
<dbReference type="GO" id="GO:0006281">
    <property type="term" value="P:DNA repair"/>
    <property type="evidence" value="ECO:0007669"/>
    <property type="project" value="UniProtKB-ARBA"/>
</dbReference>
<dbReference type="InterPro" id="IPR011604">
    <property type="entry name" value="PDDEXK-like_dom_sf"/>
</dbReference>
<accession>A0A9P0TJR5</accession>
<dbReference type="PROSITE" id="PS50966">
    <property type="entry name" value="ZF_SWIM"/>
    <property type="match status" value="1"/>
</dbReference>
<dbReference type="PANTHER" id="PTHR47526">
    <property type="entry name" value="ATP-DEPENDENT DNA HELICASE"/>
    <property type="match status" value="1"/>
</dbReference>
<keyword evidence="3" id="KW-0378">Hydrolase</keyword>
<keyword evidence="5" id="KW-0479">Metal-binding</keyword>
<dbReference type="PANTHER" id="PTHR47526:SF3">
    <property type="entry name" value="PHD-TYPE DOMAIN-CONTAINING PROTEIN"/>
    <property type="match status" value="1"/>
</dbReference>
<evidence type="ECO:0000256" key="4">
    <source>
        <dbReference type="ARBA" id="ARBA00022839"/>
    </source>
</evidence>
<protein>
    <recommendedName>
        <fullName evidence="6">SWIM-type domain-containing protein</fullName>
    </recommendedName>
</protein>
<keyword evidence="2" id="KW-0255">Endonuclease</keyword>
<dbReference type="AlphaFoldDB" id="A0A9P0TJR5"/>
<dbReference type="InterPro" id="IPR007527">
    <property type="entry name" value="Znf_SWIM"/>
</dbReference>
<reference evidence="7" key="1">
    <citation type="submission" date="2022-05" db="EMBL/GenBank/DDBJ databases">
        <authorList>
            <person name="Okamura Y."/>
        </authorList>
    </citation>
    <scope>NUCLEOTIDE SEQUENCE</scope>
</reference>
<keyword evidence="5" id="KW-0862">Zinc</keyword>
<sequence length="348" mass="39872">MKARGAVGSPREPNFALEAYDRNANFGAEEVEEDEAYNAPAAEYFRDINGNTPLPPITKQLIQAFVERFQAQLNGRQMYEERFLLTARAAADGDFTFIQGQCKALMKKIFYVVDVKLNPWLVGSIEQSHCECAAGSGVEAHCKHVLVLLHGVGDMVRTKTMLLHQVCTQKLMDFKRPRKVYFDSPKQAQKLPCRRTRTVNYLLLKEEDMMENYNDHIKNMAVSYGNTTMPILQTIRPANTYAVENDHQYTQKSLKDELLTDLLLMNPSPEKMLDIERSTRQQHQSTEWQTHRSCRITASNFHAVTHSKASTQKHLAQKILDPKPFVSRPTTHGRMNEPVIQKNQIFPF</sequence>
<keyword evidence="5" id="KW-0863">Zinc-finger</keyword>
<evidence type="ECO:0000259" key="6">
    <source>
        <dbReference type="PROSITE" id="PS50966"/>
    </source>
</evidence>
<dbReference type="GO" id="GO:0004519">
    <property type="term" value="F:endonuclease activity"/>
    <property type="evidence" value="ECO:0007669"/>
    <property type="project" value="UniProtKB-KW"/>
</dbReference>
<dbReference type="SUPFAM" id="SSF52980">
    <property type="entry name" value="Restriction endonuclease-like"/>
    <property type="match status" value="1"/>
</dbReference>
<dbReference type="Pfam" id="PF01771">
    <property type="entry name" value="Viral_alk_exo"/>
    <property type="match status" value="1"/>
</dbReference>